<sequence>METNLFEACETCLQDEPAATTARCPVHVDIALLCSELEKGEFKKAYKVLEKRIPFAGIIGMICDHPCETVCVRTQLDQAVQIHDLERAAVMYGRTPLKKIASAPKKNGKIAVVGGGISGITAAFELDKRGFQVTIFEADRRLGGRIWDYEGSLISKELIEEELKLIGRIGVRVVYNSSIGTGELKKLAQEYDAVYLGTGRWESELFINQETFQILDWPIFAGGRLINQEKSAAGRSNDSVIDSVSTAKRAALSIERFVKKISMTASREREGSYQTPLVYDMDDVITAQATMKTGETYTEEEAIQEAGRCLKCRCVTCLKACSHLQHFNVTPKSYGRQIQINESVIMGTRYANPMINSCTLCGLCKEQCPLGIGMKELVRETRESMVEKNKMPPSAHDFALRDMEFSNSSQFYLVKPPPSETTYKQLSRMEAEQGNPSNQGVTISAEKVKYLFYPGCQLSASCPDYVEKSYRYLLEKKTDGVGLMLGCCGAPADWAGRKDMMAESTQRIRRVWSELGEPIFILACSSCIGTFERYLPEIPYFSLWEVLEQLGLPEEAVSGKGRKLNVHDSCSTRNNQAVHESVRKLAFDLDYEIEELHYSKSRTKCCGYGGLVYFANKEQAEQFAVERILESGKDLLVYCAMCKDLFIEKGKRTFHILDLIFGNASDADALRTMPNLSDRHENRAVLKRKLLRELWGENEMEELKQPNDWNLQIPQEIWERMEKRFILLEDIKKVIEHAKVTGERFFNPEDESYLASHRIKYVTYWVRFAEQEDGIHVLSVYSHRMEVMKE</sequence>
<evidence type="ECO:0000313" key="1">
    <source>
        <dbReference type="EMBL" id="QOX62686.1"/>
    </source>
</evidence>
<protein>
    <submittedName>
        <fullName evidence="1">FAD-dependent oxidoreductase</fullName>
    </submittedName>
</protein>
<accession>A0ACD1A8J6</accession>
<dbReference type="EMBL" id="CP042469">
    <property type="protein sequence ID" value="QOX62686.1"/>
    <property type="molecule type" value="Genomic_DNA"/>
</dbReference>
<gene>
    <name evidence="1" type="ORF">FRZ06_04650</name>
</gene>
<name>A0ACD1A8J6_9FIRM</name>
<evidence type="ECO:0000313" key="2">
    <source>
        <dbReference type="Proteomes" id="UP000594014"/>
    </source>
</evidence>
<keyword evidence="2" id="KW-1185">Reference proteome</keyword>
<reference evidence="1" key="1">
    <citation type="submission" date="2019-08" db="EMBL/GenBank/DDBJ databases">
        <title>Genome sequence of Clostridiales bacterium MT110.</title>
        <authorList>
            <person name="Cao J."/>
        </authorList>
    </citation>
    <scope>NUCLEOTIDE SEQUENCE</scope>
    <source>
        <strain evidence="1">MT110</strain>
    </source>
</reference>
<proteinExistence type="predicted"/>
<dbReference type="Proteomes" id="UP000594014">
    <property type="component" value="Chromosome"/>
</dbReference>
<organism evidence="1 2">
    <name type="scientific">Anoxybacterium hadale</name>
    <dbReference type="NCBI Taxonomy" id="3408580"/>
    <lineage>
        <taxon>Bacteria</taxon>
        <taxon>Bacillati</taxon>
        <taxon>Bacillota</taxon>
        <taxon>Clostridia</taxon>
        <taxon>Peptostreptococcales</taxon>
        <taxon>Anaerovoracaceae</taxon>
        <taxon>Anoxybacterium</taxon>
    </lineage>
</organism>